<dbReference type="Proteomes" id="UP000095192">
    <property type="component" value="Unassembled WGS sequence"/>
</dbReference>
<accession>A0A1D3D3R6</accession>
<dbReference type="AlphaFoldDB" id="A0A1D3D3R6"/>
<name>A0A1D3D3R6_9EIME</name>
<keyword evidence="2" id="KW-1185">Reference proteome</keyword>
<protein>
    <submittedName>
        <fullName evidence="1">Uncharacterized protein</fullName>
    </submittedName>
</protein>
<dbReference type="EMBL" id="JROU02000857">
    <property type="protein sequence ID" value="OEH78093.1"/>
    <property type="molecule type" value="Genomic_DNA"/>
</dbReference>
<sequence>MPDEWTGDCRRAEVNDGSTGLLQRHAELHSSVLGRRCKYSESWQRYCLCRGSANAAAVCRVSCLHLQRQLPQRRSLLLRLPHRDSSRKLIFCRYCQRETI</sequence>
<reference evidence="1 2" key="1">
    <citation type="journal article" date="2016" name="BMC Genomics">
        <title>Comparative genomics reveals Cyclospora cayetanensis possesses coccidia-like metabolism and invasion components but unique surface antigens.</title>
        <authorList>
            <person name="Liu S."/>
            <person name="Wang L."/>
            <person name="Zheng H."/>
            <person name="Xu Z."/>
            <person name="Roellig D.M."/>
            <person name="Li N."/>
            <person name="Frace M.A."/>
            <person name="Tang K."/>
            <person name="Arrowood M.J."/>
            <person name="Moss D.M."/>
            <person name="Zhang L."/>
            <person name="Feng Y."/>
            <person name="Xiao L."/>
        </authorList>
    </citation>
    <scope>NUCLEOTIDE SEQUENCE [LARGE SCALE GENOMIC DNA]</scope>
    <source>
        <strain evidence="1 2">CHN_HEN01</strain>
    </source>
</reference>
<comment type="caution">
    <text evidence="1">The sequence shown here is derived from an EMBL/GenBank/DDBJ whole genome shotgun (WGS) entry which is preliminary data.</text>
</comment>
<proteinExistence type="predicted"/>
<evidence type="ECO:0000313" key="1">
    <source>
        <dbReference type="EMBL" id="OEH78093.1"/>
    </source>
</evidence>
<dbReference type="InParanoid" id="A0A1D3D3R6"/>
<dbReference type="VEuPathDB" id="ToxoDB:cyc_01877"/>
<evidence type="ECO:0000313" key="2">
    <source>
        <dbReference type="Proteomes" id="UP000095192"/>
    </source>
</evidence>
<organism evidence="1 2">
    <name type="scientific">Cyclospora cayetanensis</name>
    <dbReference type="NCBI Taxonomy" id="88456"/>
    <lineage>
        <taxon>Eukaryota</taxon>
        <taxon>Sar</taxon>
        <taxon>Alveolata</taxon>
        <taxon>Apicomplexa</taxon>
        <taxon>Conoidasida</taxon>
        <taxon>Coccidia</taxon>
        <taxon>Eucoccidiorida</taxon>
        <taxon>Eimeriorina</taxon>
        <taxon>Eimeriidae</taxon>
        <taxon>Cyclospora</taxon>
    </lineage>
</organism>
<gene>
    <name evidence="1" type="ORF">cyc_01877</name>
</gene>